<reference evidence="2 3" key="1">
    <citation type="submission" date="2019-06" db="EMBL/GenBank/DDBJ databases">
        <title>Pseudomonas bimorpha sp. nov. isolated from bovine raw milk and skim milk concentrate.</title>
        <authorList>
            <person name="Hofmann K."/>
            <person name="Huptas C."/>
            <person name="Doll E."/>
            <person name="Scherer S."/>
            <person name="Wenning M."/>
        </authorList>
    </citation>
    <scope>NUCLEOTIDE SEQUENCE [LARGE SCALE GENOMIC DNA]</scope>
    <source>
        <strain evidence="2 3">DSM 108990</strain>
    </source>
</reference>
<evidence type="ECO:0000313" key="2">
    <source>
        <dbReference type="EMBL" id="TWR82459.1"/>
    </source>
</evidence>
<feature type="domain" description="Shedu protein SduA C-terminal" evidence="1">
    <location>
        <begin position="141"/>
        <end position="300"/>
    </location>
</feature>
<proteinExistence type="predicted"/>
<comment type="caution">
    <text evidence="2">The sequence shown here is derived from an EMBL/GenBank/DDBJ whole genome shotgun (WGS) entry which is preliminary data.</text>
</comment>
<dbReference type="Proteomes" id="UP000317901">
    <property type="component" value="Unassembled WGS sequence"/>
</dbReference>
<dbReference type="OrthoDB" id="6823184at2"/>
<sequence length="312" mass="34800">MEWRQDSAANIKKKLLLRAGYRCSFPGCATPLTNNLGIPSVEFCHIISLAPGSARYDEKAKADIIYSQENIIVLCPQHHRIVDFDPQLYSAEVLKKFRSDHELSQDTDFPKDSVNKTLKPTGGTSVFHQALAIWEASSTVSDEEFWHKLFKKNPQLLAQIVPECLVQIADKAYVGGKGLDNSGGKIIDFIYGKKSTKNVVLVEIKTPATRLIGREYRSNVFAVSDDVVGSTIQVLGYRNELSRNYYAVTHAEGHQIEVFDPQCFVIVGNLAAEGLDASQRASFELFRANSSVVIVTFDELFDKMKSLVEVFS</sequence>
<dbReference type="CDD" id="cd00085">
    <property type="entry name" value="HNHc"/>
    <property type="match status" value="1"/>
</dbReference>
<gene>
    <name evidence="2" type="ORF">FJD37_21960</name>
</gene>
<dbReference type="InterPro" id="IPR025359">
    <property type="entry name" value="SduA_C"/>
</dbReference>
<dbReference type="RefSeq" id="WP_146427490.1">
    <property type="nucleotide sequence ID" value="NZ_VFIP01000067.1"/>
</dbReference>
<dbReference type="AlphaFoldDB" id="A0A5C5PRF4"/>
<evidence type="ECO:0000313" key="3">
    <source>
        <dbReference type="Proteomes" id="UP000317901"/>
    </source>
</evidence>
<name>A0A5C5PRF4_9PSED</name>
<organism evidence="2 3">
    <name type="scientific">Pseudomonas saxonica</name>
    <dbReference type="NCBI Taxonomy" id="2600598"/>
    <lineage>
        <taxon>Bacteria</taxon>
        <taxon>Pseudomonadati</taxon>
        <taxon>Pseudomonadota</taxon>
        <taxon>Gammaproteobacteria</taxon>
        <taxon>Pseudomonadales</taxon>
        <taxon>Pseudomonadaceae</taxon>
        <taxon>Pseudomonas</taxon>
    </lineage>
</organism>
<protein>
    <submittedName>
        <fullName evidence="2">DUF4263 domain-containing protein</fullName>
    </submittedName>
</protein>
<evidence type="ECO:0000259" key="1">
    <source>
        <dbReference type="Pfam" id="PF14082"/>
    </source>
</evidence>
<dbReference type="EMBL" id="VFIP01000067">
    <property type="protein sequence ID" value="TWR82459.1"/>
    <property type="molecule type" value="Genomic_DNA"/>
</dbReference>
<dbReference type="Pfam" id="PF14082">
    <property type="entry name" value="SduA_C"/>
    <property type="match status" value="1"/>
</dbReference>
<dbReference type="InterPro" id="IPR003615">
    <property type="entry name" value="HNH_nuc"/>
</dbReference>
<accession>A0A5C5PRF4</accession>